<sequence length="166" mass="19051">MGGLDPRKARDRDEEAARIKALSFFPINRYFGSHLPIDYRNQRLSIDTYCPDRYLKLYRQISQGSLFLLLIPVVDLFGLIILVGGGCWCSAAPKSYAMKKKDSTFKFLANSVSVNGGWNWWSQKSNKGQFHCDDWYLQVRLLIETQFFMPVASVVGLSVVVCFRHE</sequence>
<evidence type="ECO:0000313" key="2">
    <source>
        <dbReference type="Proteomes" id="UP001055879"/>
    </source>
</evidence>
<name>A0ACB9DPT7_ARCLA</name>
<reference evidence="2" key="1">
    <citation type="journal article" date="2022" name="Mol. Ecol. Resour.">
        <title>The genomes of chicory, endive, great burdock and yacon provide insights into Asteraceae palaeo-polyploidization history and plant inulin production.</title>
        <authorList>
            <person name="Fan W."/>
            <person name="Wang S."/>
            <person name="Wang H."/>
            <person name="Wang A."/>
            <person name="Jiang F."/>
            <person name="Liu H."/>
            <person name="Zhao H."/>
            <person name="Xu D."/>
            <person name="Zhang Y."/>
        </authorList>
    </citation>
    <scope>NUCLEOTIDE SEQUENCE [LARGE SCALE GENOMIC DNA]</scope>
    <source>
        <strain evidence="2">cv. Niubang</strain>
    </source>
</reference>
<organism evidence="1 2">
    <name type="scientific">Arctium lappa</name>
    <name type="common">Greater burdock</name>
    <name type="synonym">Lappa major</name>
    <dbReference type="NCBI Taxonomy" id="4217"/>
    <lineage>
        <taxon>Eukaryota</taxon>
        <taxon>Viridiplantae</taxon>
        <taxon>Streptophyta</taxon>
        <taxon>Embryophyta</taxon>
        <taxon>Tracheophyta</taxon>
        <taxon>Spermatophyta</taxon>
        <taxon>Magnoliopsida</taxon>
        <taxon>eudicotyledons</taxon>
        <taxon>Gunneridae</taxon>
        <taxon>Pentapetalae</taxon>
        <taxon>asterids</taxon>
        <taxon>campanulids</taxon>
        <taxon>Asterales</taxon>
        <taxon>Asteraceae</taxon>
        <taxon>Carduoideae</taxon>
        <taxon>Cardueae</taxon>
        <taxon>Arctiinae</taxon>
        <taxon>Arctium</taxon>
    </lineage>
</organism>
<dbReference type="Proteomes" id="UP001055879">
    <property type="component" value="Linkage Group LG03"/>
</dbReference>
<gene>
    <name evidence="1" type="ORF">L6452_11956</name>
</gene>
<evidence type="ECO:0000313" key="1">
    <source>
        <dbReference type="EMBL" id="KAI3748694.1"/>
    </source>
</evidence>
<comment type="caution">
    <text evidence="1">The sequence shown here is derived from an EMBL/GenBank/DDBJ whole genome shotgun (WGS) entry which is preliminary data.</text>
</comment>
<reference evidence="1 2" key="2">
    <citation type="journal article" date="2022" name="Mol. Ecol. Resour.">
        <title>The genomes of chicory, endive, great burdock and yacon provide insights into Asteraceae paleo-polyploidization history and plant inulin production.</title>
        <authorList>
            <person name="Fan W."/>
            <person name="Wang S."/>
            <person name="Wang H."/>
            <person name="Wang A."/>
            <person name="Jiang F."/>
            <person name="Liu H."/>
            <person name="Zhao H."/>
            <person name="Xu D."/>
            <person name="Zhang Y."/>
        </authorList>
    </citation>
    <scope>NUCLEOTIDE SEQUENCE [LARGE SCALE GENOMIC DNA]</scope>
    <source>
        <strain evidence="2">cv. Niubang</strain>
    </source>
</reference>
<keyword evidence="2" id="KW-1185">Reference proteome</keyword>
<dbReference type="EMBL" id="CM042049">
    <property type="protein sequence ID" value="KAI3748694.1"/>
    <property type="molecule type" value="Genomic_DNA"/>
</dbReference>
<accession>A0ACB9DPT7</accession>
<protein>
    <submittedName>
        <fullName evidence="1">Uncharacterized protein</fullName>
    </submittedName>
</protein>
<proteinExistence type="predicted"/>